<dbReference type="NCBIfam" id="NF041070">
    <property type="entry name" value="carrier_LysW_Arch"/>
    <property type="match status" value="1"/>
</dbReference>
<dbReference type="PANTHER" id="PTHR40393">
    <property type="entry name" value="LYSINE BIOSYNTHESIS PROTEIN-RELATED-RELATED"/>
    <property type="match status" value="1"/>
</dbReference>
<sequence>MLLQKSCIAYGSVLDLGGMKMNMECKMCGGKVIVPDDALKGEIVSCGDCGLDYEIQEESPGKFFLKVAEEVKEDWGE</sequence>
<reference evidence="2" key="2">
    <citation type="submission" date="2016-06" db="EMBL/GenBank/DDBJ databases">
        <authorList>
            <person name="Olsen C.W."/>
            <person name="Carey S."/>
            <person name="Hinshaw L."/>
            <person name="Karasin A.I."/>
        </authorList>
    </citation>
    <scope>NUCLEOTIDE SEQUENCE [LARGE SCALE GENOMIC DNA]</scope>
    <source>
        <strain evidence="2">PM4</strain>
    </source>
</reference>
<evidence type="ECO:0000313" key="3">
    <source>
        <dbReference type="Proteomes" id="UP000187822"/>
    </source>
</evidence>
<dbReference type="Proteomes" id="UP000187822">
    <property type="component" value="Chromosome I"/>
</dbReference>
<evidence type="ECO:0000313" key="2">
    <source>
        <dbReference type="EMBL" id="SJK84426.1"/>
    </source>
</evidence>
<dbReference type="KEGG" id="cdiv:CPM_0549"/>
<evidence type="ECO:0000313" key="4">
    <source>
        <dbReference type="Proteomes" id="UP000195607"/>
    </source>
</evidence>
<dbReference type="EMBL" id="LT719092">
    <property type="protein sequence ID" value="SJK84426.1"/>
    <property type="molecule type" value="Genomic_DNA"/>
</dbReference>
<evidence type="ECO:0000313" key="1">
    <source>
        <dbReference type="EMBL" id="SIM47897.1"/>
    </source>
</evidence>
<dbReference type="Proteomes" id="UP000195607">
    <property type="component" value="Chromosome I"/>
</dbReference>
<dbReference type="AlphaFoldDB" id="A0A1N5TIA5"/>
<keyword evidence="3" id="KW-1185">Reference proteome</keyword>
<protein>
    <submittedName>
        <fullName evidence="1">Alpha-aminoadipate carrier protein LysW</fullName>
    </submittedName>
</protein>
<reference evidence="1 4" key="1">
    <citation type="submission" date="2016-04" db="EMBL/GenBank/DDBJ databases">
        <authorList>
            <person name="Evans L.H."/>
            <person name="Alamgir A."/>
            <person name="Owens N."/>
            <person name="Weber N.D."/>
            <person name="Virtaneva K."/>
            <person name="Barbian K."/>
            <person name="Babar A."/>
            <person name="Rosenke K."/>
        </authorList>
    </citation>
    <scope>NUCLEOTIDE SEQUENCE [LARGE SCALE GENOMIC DNA]</scope>
    <source>
        <strain evidence="1">S5</strain>
        <strain evidence="4">S5(T) (JCM 30642 \VKM B-2941)</strain>
    </source>
</reference>
<dbReference type="STRING" id="1673428.CPM_0549"/>
<dbReference type="EMBL" id="LT671858">
    <property type="protein sequence ID" value="SIM47897.1"/>
    <property type="molecule type" value="Genomic_DNA"/>
</dbReference>
<accession>A0A1N5TIA5</accession>
<gene>
    <name evidence="2" type="ORF">CPM_0549</name>
    <name evidence="1" type="ORF">CSP5_0577</name>
</gene>
<name>A0A1N5TIA5_9ARCH</name>
<dbReference type="Gene3D" id="2.20.28.160">
    <property type="match status" value="1"/>
</dbReference>
<dbReference type="Pfam" id="PF21344">
    <property type="entry name" value="Zn_ribbon_LysW"/>
    <property type="match status" value="1"/>
</dbReference>
<dbReference type="CDD" id="cd13946">
    <property type="entry name" value="LysW"/>
    <property type="match status" value="1"/>
</dbReference>
<reference evidence="3" key="3">
    <citation type="submission" date="2016-06" db="EMBL/GenBank/DDBJ databases">
        <authorList>
            <person name="Toshchakov V.S."/>
        </authorList>
    </citation>
    <scope>NUCLEOTIDE SEQUENCE [LARGE SCALE GENOMIC DNA]</scope>
    <source>
        <strain>PM4 (JCM 30641</strain>
        <strain evidence="3">\VKM B-2940)</strain>
    </source>
</reference>
<organism evidence="1 4">
    <name type="scientific">Cuniculiplasma divulgatum</name>
    <dbReference type="NCBI Taxonomy" id="1673428"/>
    <lineage>
        <taxon>Archaea</taxon>
        <taxon>Methanobacteriati</taxon>
        <taxon>Thermoplasmatota</taxon>
        <taxon>Thermoplasmata</taxon>
        <taxon>Thermoplasmatales</taxon>
        <taxon>Cuniculiplasmataceae</taxon>
        <taxon>Cuniculiplasma</taxon>
    </lineage>
</organism>
<dbReference type="InterPro" id="IPR005906">
    <property type="entry name" value="LysW"/>
</dbReference>
<proteinExistence type="predicted"/>
<dbReference type="PANTHER" id="PTHR40393:SF2">
    <property type="entry name" value="ALPHA-AMINOADIPATE_GLUTAMATE CARRIER PROTEIN LYSW"/>
    <property type="match status" value="1"/>
</dbReference>